<dbReference type="EMBL" id="JAWDJW010006387">
    <property type="protein sequence ID" value="KAK3064960.1"/>
    <property type="molecule type" value="Genomic_DNA"/>
</dbReference>
<accession>A0ACC3DBU5</accession>
<reference evidence="1" key="1">
    <citation type="submission" date="2024-09" db="EMBL/GenBank/DDBJ databases">
        <title>Black Yeasts Isolated from many extreme environments.</title>
        <authorList>
            <person name="Coleine C."/>
            <person name="Stajich J.E."/>
            <person name="Selbmann L."/>
        </authorList>
    </citation>
    <scope>NUCLEOTIDE SEQUENCE</scope>
    <source>
        <strain evidence="1">CCFEE 5737</strain>
    </source>
</reference>
<comment type="caution">
    <text evidence="1">The sequence shown here is derived from an EMBL/GenBank/DDBJ whole genome shotgun (WGS) entry which is preliminary data.</text>
</comment>
<sequence>AQNTFDVLFGTLYALCLFIELGMFLSHGIWLLRTRQLRKEAKTVGMTFDEYPEAVKWQEKGIKLSKIVPFGSKKQAKKEANVAASGGGRDVV</sequence>
<evidence type="ECO:0000313" key="1">
    <source>
        <dbReference type="EMBL" id="KAK3064960.1"/>
    </source>
</evidence>
<dbReference type="Proteomes" id="UP001186974">
    <property type="component" value="Unassembled WGS sequence"/>
</dbReference>
<organism evidence="1 2">
    <name type="scientific">Coniosporium uncinatum</name>
    <dbReference type="NCBI Taxonomy" id="93489"/>
    <lineage>
        <taxon>Eukaryota</taxon>
        <taxon>Fungi</taxon>
        <taxon>Dikarya</taxon>
        <taxon>Ascomycota</taxon>
        <taxon>Pezizomycotina</taxon>
        <taxon>Dothideomycetes</taxon>
        <taxon>Dothideomycetes incertae sedis</taxon>
        <taxon>Coniosporium</taxon>
    </lineage>
</organism>
<protein>
    <submittedName>
        <fullName evidence="1">Uncharacterized protein</fullName>
    </submittedName>
</protein>
<feature type="non-terminal residue" evidence="1">
    <location>
        <position position="1"/>
    </location>
</feature>
<gene>
    <name evidence="1" type="ORF">LTS18_000769</name>
</gene>
<name>A0ACC3DBU5_9PEZI</name>
<evidence type="ECO:0000313" key="2">
    <source>
        <dbReference type="Proteomes" id="UP001186974"/>
    </source>
</evidence>
<keyword evidence="2" id="KW-1185">Reference proteome</keyword>
<proteinExistence type="predicted"/>